<organism evidence="2 3">
    <name type="scientific">Cytospora leucostoma</name>
    <dbReference type="NCBI Taxonomy" id="1230097"/>
    <lineage>
        <taxon>Eukaryota</taxon>
        <taxon>Fungi</taxon>
        <taxon>Dikarya</taxon>
        <taxon>Ascomycota</taxon>
        <taxon>Pezizomycotina</taxon>
        <taxon>Sordariomycetes</taxon>
        <taxon>Sordariomycetidae</taxon>
        <taxon>Diaporthales</taxon>
        <taxon>Cytosporaceae</taxon>
        <taxon>Cytospora</taxon>
    </lineage>
</organism>
<dbReference type="EMBL" id="LKEB01000086">
    <property type="protein sequence ID" value="ROV92251.1"/>
    <property type="molecule type" value="Genomic_DNA"/>
</dbReference>
<protein>
    <submittedName>
        <fullName evidence="2">Uncharacterized protein</fullName>
    </submittedName>
</protein>
<gene>
    <name evidence="2" type="ORF">VPNG_09668</name>
</gene>
<proteinExistence type="predicted"/>
<feature type="compositionally biased region" description="Polar residues" evidence="1">
    <location>
        <begin position="30"/>
        <end position="41"/>
    </location>
</feature>
<evidence type="ECO:0000313" key="3">
    <source>
        <dbReference type="Proteomes" id="UP000285146"/>
    </source>
</evidence>
<feature type="compositionally biased region" description="Low complexity" evidence="1">
    <location>
        <begin position="336"/>
        <end position="353"/>
    </location>
</feature>
<dbReference type="InParanoid" id="A0A423VMR8"/>
<dbReference type="AlphaFoldDB" id="A0A423VMR8"/>
<feature type="region of interest" description="Disordered" evidence="1">
    <location>
        <begin position="304"/>
        <end position="361"/>
    </location>
</feature>
<comment type="caution">
    <text evidence="2">The sequence shown here is derived from an EMBL/GenBank/DDBJ whole genome shotgun (WGS) entry which is preliminary data.</text>
</comment>
<feature type="region of interest" description="Disordered" evidence="1">
    <location>
        <begin position="142"/>
        <end position="188"/>
    </location>
</feature>
<feature type="compositionally biased region" description="Basic and acidic residues" evidence="1">
    <location>
        <begin position="168"/>
        <end position="179"/>
    </location>
</feature>
<keyword evidence="3" id="KW-1185">Reference proteome</keyword>
<evidence type="ECO:0000256" key="1">
    <source>
        <dbReference type="SAM" id="MobiDB-lite"/>
    </source>
</evidence>
<evidence type="ECO:0000313" key="2">
    <source>
        <dbReference type="EMBL" id="ROV92251.1"/>
    </source>
</evidence>
<name>A0A423VMR8_9PEZI</name>
<feature type="region of interest" description="Disordered" evidence="1">
    <location>
        <begin position="238"/>
        <end position="290"/>
    </location>
</feature>
<dbReference type="OrthoDB" id="5244201at2759"/>
<feature type="region of interest" description="Disordered" evidence="1">
    <location>
        <begin position="375"/>
        <end position="436"/>
    </location>
</feature>
<dbReference type="Proteomes" id="UP000285146">
    <property type="component" value="Unassembled WGS sequence"/>
</dbReference>
<feature type="compositionally biased region" description="Basic residues" evidence="1">
    <location>
        <begin position="9"/>
        <end position="18"/>
    </location>
</feature>
<feature type="region of interest" description="Disordered" evidence="1">
    <location>
        <begin position="1"/>
        <end position="54"/>
    </location>
</feature>
<reference evidence="2 3" key="1">
    <citation type="submission" date="2015-09" db="EMBL/GenBank/DDBJ databases">
        <title>Host preference determinants of Valsa canker pathogens revealed by comparative genomics.</title>
        <authorList>
            <person name="Yin Z."/>
            <person name="Huang L."/>
        </authorList>
    </citation>
    <scope>NUCLEOTIDE SEQUENCE [LARGE SCALE GENOMIC DNA]</scope>
    <source>
        <strain evidence="2 3">SXYLt</strain>
    </source>
</reference>
<accession>A0A423VMR8</accession>
<sequence length="458" mass="50457">MQALQVSFRRLRSRRPTTTKREAVACPQDEGSTAKASSERPTVSKADLENATASEPVLPERRKLTRMRHALTLIYETLDEVDNAIVDILQETNKQSDKPNSSGSSTAADDPLAMSIDLHLADLQRSSSVLCKLVAKYRPIEPRESENPSCTTHAGVDGDLQALGQDSQGHDGHRAKGSADEYFGNPLSPSFMDPATPEDGRKYWLPAPDFTMSSFGPPSPVGDDTSILPEEVSREFDVSGSPLHLRRQRHTSSPTRSPIRIAPLKLPARARRLSSTPATAPPLHVDRARGRTCSSPFEHELGYLERQISETSGLRRRQPTTPNRLHPTIPEVPVLRSVRSSEVTRQSVSSSPSNTRFSAWDPSEMYGGGSVLGRVSSAPRGGLESIGEADTGTPDARPYGGQLRRHHSRHFSTEEKTRRLRARRRGSAPPGINFNSDEPLKMEELIDFLREGNSIRDL</sequence>